<evidence type="ECO:0000313" key="2">
    <source>
        <dbReference type="EMBL" id="BDG05789.1"/>
    </source>
</evidence>
<gene>
    <name evidence="2" type="ORF">AMOR_47850</name>
</gene>
<sequence length="151" mass="15038">MNGRNLTRLGAIATVALAVAGCGQSNTSCPTETPRVDQVQSCTVAPGATVGVRLNICPTCNQTAASCTADLSQLGSSNTIALDPITDSCEPANSCPSPSCAVNGVTCTFNAPTTPGDYTMIVFDPASNGTRSATLTVASGPTSCAFTTAGL</sequence>
<keyword evidence="1" id="KW-0732">Signal</keyword>
<keyword evidence="3" id="KW-1185">Reference proteome</keyword>
<evidence type="ECO:0000256" key="1">
    <source>
        <dbReference type="SAM" id="SignalP"/>
    </source>
</evidence>
<accession>A0ABM7X1Y7</accession>
<dbReference type="RefSeq" id="WP_248354918.1">
    <property type="nucleotide sequence ID" value="NZ_AP025591.1"/>
</dbReference>
<organism evidence="2 3">
    <name type="scientific">Anaeromyxobacter oryzae</name>
    <dbReference type="NCBI Taxonomy" id="2918170"/>
    <lineage>
        <taxon>Bacteria</taxon>
        <taxon>Pseudomonadati</taxon>
        <taxon>Myxococcota</taxon>
        <taxon>Myxococcia</taxon>
        <taxon>Myxococcales</taxon>
        <taxon>Cystobacterineae</taxon>
        <taxon>Anaeromyxobacteraceae</taxon>
        <taxon>Anaeromyxobacter</taxon>
    </lineage>
</organism>
<dbReference type="EMBL" id="AP025591">
    <property type="protein sequence ID" value="BDG05789.1"/>
    <property type="molecule type" value="Genomic_DNA"/>
</dbReference>
<protein>
    <recommendedName>
        <fullName evidence="4">Lipoprotein</fullName>
    </recommendedName>
</protein>
<feature type="chain" id="PRO_5046575053" description="Lipoprotein" evidence="1">
    <location>
        <begin position="21"/>
        <end position="151"/>
    </location>
</feature>
<proteinExistence type="predicted"/>
<evidence type="ECO:0008006" key="4">
    <source>
        <dbReference type="Google" id="ProtNLM"/>
    </source>
</evidence>
<evidence type="ECO:0000313" key="3">
    <source>
        <dbReference type="Proteomes" id="UP001162891"/>
    </source>
</evidence>
<name>A0ABM7X1Y7_9BACT</name>
<reference evidence="3" key="1">
    <citation type="journal article" date="2022" name="Int. J. Syst. Evol. Microbiol.">
        <title>Anaeromyxobacter oryzae sp. nov., Anaeromyxobacter diazotrophicus sp. nov. and Anaeromyxobacter paludicola sp. nov., isolated from paddy soils.</title>
        <authorList>
            <person name="Itoh H."/>
            <person name="Xu Z."/>
            <person name="Mise K."/>
            <person name="Masuda Y."/>
            <person name="Ushijima N."/>
            <person name="Hayakawa C."/>
            <person name="Shiratori Y."/>
            <person name="Senoo K."/>
        </authorList>
    </citation>
    <scope>NUCLEOTIDE SEQUENCE [LARGE SCALE GENOMIC DNA]</scope>
    <source>
        <strain evidence="3">Red232</strain>
    </source>
</reference>
<dbReference type="PROSITE" id="PS51257">
    <property type="entry name" value="PROKAR_LIPOPROTEIN"/>
    <property type="match status" value="1"/>
</dbReference>
<feature type="signal peptide" evidence="1">
    <location>
        <begin position="1"/>
        <end position="20"/>
    </location>
</feature>
<dbReference type="Proteomes" id="UP001162891">
    <property type="component" value="Chromosome"/>
</dbReference>